<dbReference type="PRINTS" id="PR00173">
    <property type="entry name" value="EDTRNSPORT"/>
</dbReference>
<dbReference type="Gene3D" id="1.10.3860.10">
    <property type="entry name" value="Sodium:dicarboxylate symporter"/>
    <property type="match status" value="1"/>
</dbReference>
<keyword evidence="2" id="KW-0813">Transport</keyword>
<evidence type="ECO:0000256" key="9">
    <source>
        <dbReference type="SAM" id="Phobius"/>
    </source>
</evidence>
<dbReference type="GO" id="GO:0015293">
    <property type="term" value="F:symporter activity"/>
    <property type="evidence" value="ECO:0007669"/>
    <property type="project" value="UniProtKB-KW"/>
</dbReference>
<dbReference type="GO" id="GO:0005886">
    <property type="term" value="C:plasma membrane"/>
    <property type="evidence" value="ECO:0007669"/>
    <property type="project" value="UniProtKB-SubCell"/>
</dbReference>
<keyword evidence="3" id="KW-1003">Cell membrane</keyword>
<dbReference type="Pfam" id="PF00375">
    <property type="entry name" value="SDF"/>
    <property type="match status" value="1"/>
</dbReference>
<dbReference type="Proteomes" id="UP000479132">
    <property type="component" value="Unassembled WGS sequence"/>
</dbReference>
<reference evidence="10 11" key="1">
    <citation type="submission" date="2020-02" db="EMBL/GenBank/DDBJ databases">
        <title>Aliifodinibius halophilus 2W32, complete genome.</title>
        <authorList>
            <person name="Li Y."/>
            <person name="Wu S."/>
        </authorList>
    </citation>
    <scope>NUCLEOTIDE SEQUENCE [LARGE SCALE GENOMIC DNA]</scope>
    <source>
        <strain evidence="10 11">2W32</strain>
    </source>
</reference>
<keyword evidence="5" id="KW-0769">Symport</keyword>
<dbReference type="PANTHER" id="PTHR11958">
    <property type="entry name" value="SODIUM/DICARBOXYLATE SYMPORTER-RELATED"/>
    <property type="match status" value="1"/>
</dbReference>
<keyword evidence="11" id="KW-1185">Reference proteome</keyword>
<dbReference type="InterPro" id="IPR018107">
    <property type="entry name" value="Na-dicarboxylate_symporter_CS"/>
</dbReference>
<evidence type="ECO:0000256" key="2">
    <source>
        <dbReference type="ARBA" id="ARBA00022448"/>
    </source>
</evidence>
<evidence type="ECO:0000256" key="7">
    <source>
        <dbReference type="ARBA" id="ARBA00023136"/>
    </source>
</evidence>
<name>A0A6M1T4D7_9BACT</name>
<dbReference type="InterPro" id="IPR036458">
    <property type="entry name" value="Na:dicarbo_symporter_sf"/>
</dbReference>
<keyword evidence="8" id="KW-0325">Glycoprotein</keyword>
<dbReference type="InterPro" id="IPR050746">
    <property type="entry name" value="DAACS"/>
</dbReference>
<dbReference type="GO" id="GO:0006835">
    <property type="term" value="P:dicarboxylic acid transport"/>
    <property type="evidence" value="ECO:0007669"/>
    <property type="project" value="UniProtKB-ARBA"/>
</dbReference>
<evidence type="ECO:0000313" key="10">
    <source>
        <dbReference type="EMBL" id="NGP86831.1"/>
    </source>
</evidence>
<dbReference type="PANTHER" id="PTHR11958:SF63">
    <property type="entry name" value="AMINO ACID TRANSPORTER"/>
    <property type="match status" value="1"/>
</dbReference>
<evidence type="ECO:0000256" key="8">
    <source>
        <dbReference type="ARBA" id="ARBA00023180"/>
    </source>
</evidence>
<feature type="transmembrane region" description="Helical" evidence="9">
    <location>
        <begin position="330"/>
        <end position="349"/>
    </location>
</feature>
<feature type="transmembrane region" description="Helical" evidence="9">
    <location>
        <begin position="12"/>
        <end position="32"/>
    </location>
</feature>
<dbReference type="PROSITE" id="PS00714">
    <property type="entry name" value="NA_DICARBOXYL_SYMP_2"/>
    <property type="match status" value="1"/>
</dbReference>
<dbReference type="SUPFAM" id="SSF118215">
    <property type="entry name" value="Proton glutamate symport protein"/>
    <property type="match status" value="1"/>
</dbReference>
<protein>
    <submittedName>
        <fullName evidence="10">Dicarboxylate/amino acid:cation symporter</fullName>
    </submittedName>
</protein>
<keyword evidence="6 9" id="KW-1133">Transmembrane helix</keyword>
<sequence length="436" mass="46494">MKKWYKQLHWQIIIGLVLGLIWGLIASVSGFTEFTIDYIQPVGTIFINLLKLIAVPLVLASLIVGVTNLNDVTQLSRMGGKTIGIYLVTTICAITIGLTVVNIIQPGDFLPAETQEQLMSSYEGNIEGSAESAQEVIDRSPMTFFVDIVPQNFFKAASDNGNMLQVVFVAILLGIGLIQIPSDKSKSLVNFFDSLNEVIIKIVDLVMKIAPYGVFALMAGVIVDLAGDDIGQALNLLGALGWYCVAVLVGLLLHLFIVYSSLFKMFSKMKLTDFFKAIRPAMLLGFSTSSSSATLPVTMERVEKNVGVDEEVASFVLPIGATINMDGTSLYQAVAAVFIAQALGLDLGLGQQLTIVITATLASIGSAGVPGAGIIMLVIVLQAIQVPVEGIALILGVDRILDMCRTAVNITGDAAVSVAVAHTEGLLGEMHLEDDE</sequence>
<accession>A0A6M1T4D7</accession>
<dbReference type="EMBL" id="JAALLS010000001">
    <property type="protein sequence ID" value="NGP86831.1"/>
    <property type="molecule type" value="Genomic_DNA"/>
</dbReference>
<dbReference type="InterPro" id="IPR001991">
    <property type="entry name" value="Na-dicarboxylate_symporter"/>
</dbReference>
<proteinExistence type="predicted"/>
<feature type="transmembrane region" description="Helical" evidence="9">
    <location>
        <begin position="38"/>
        <end position="64"/>
    </location>
</feature>
<dbReference type="FunFam" id="1.10.3860.10:FF:000001">
    <property type="entry name" value="C4-dicarboxylate transport protein"/>
    <property type="match status" value="1"/>
</dbReference>
<keyword evidence="7 9" id="KW-0472">Membrane</keyword>
<organism evidence="10 11">
    <name type="scientific">Fodinibius halophilus</name>
    <dbReference type="NCBI Taxonomy" id="1736908"/>
    <lineage>
        <taxon>Bacteria</taxon>
        <taxon>Pseudomonadati</taxon>
        <taxon>Balneolota</taxon>
        <taxon>Balneolia</taxon>
        <taxon>Balneolales</taxon>
        <taxon>Balneolaceae</taxon>
        <taxon>Fodinibius</taxon>
    </lineage>
</organism>
<evidence type="ECO:0000256" key="5">
    <source>
        <dbReference type="ARBA" id="ARBA00022847"/>
    </source>
</evidence>
<evidence type="ECO:0000256" key="4">
    <source>
        <dbReference type="ARBA" id="ARBA00022692"/>
    </source>
</evidence>
<evidence type="ECO:0000256" key="3">
    <source>
        <dbReference type="ARBA" id="ARBA00022475"/>
    </source>
</evidence>
<dbReference type="RefSeq" id="WP_165265012.1">
    <property type="nucleotide sequence ID" value="NZ_JAALLS010000001.1"/>
</dbReference>
<feature type="transmembrane region" description="Helical" evidence="9">
    <location>
        <begin position="85"/>
        <end position="104"/>
    </location>
</feature>
<feature type="transmembrane region" description="Helical" evidence="9">
    <location>
        <begin position="163"/>
        <end position="180"/>
    </location>
</feature>
<dbReference type="GO" id="GO:1902475">
    <property type="term" value="P:L-alpha-amino acid transmembrane transport"/>
    <property type="evidence" value="ECO:0007669"/>
    <property type="project" value="UniProtKB-ARBA"/>
</dbReference>
<evidence type="ECO:0000313" key="11">
    <source>
        <dbReference type="Proteomes" id="UP000479132"/>
    </source>
</evidence>
<comment type="caution">
    <text evidence="10">The sequence shown here is derived from an EMBL/GenBank/DDBJ whole genome shotgun (WGS) entry which is preliminary data.</text>
</comment>
<feature type="transmembrane region" description="Helical" evidence="9">
    <location>
        <begin position="239"/>
        <end position="262"/>
    </location>
</feature>
<evidence type="ECO:0000256" key="1">
    <source>
        <dbReference type="ARBA" id="ARBA00004651"/>
    </source>
</evidence>
<evidence type="ECO:0000256" key="6">
    <source>
        <dbReference type="ARBA" id="ARBA00022989"/>
    </source>
</evidence>
<keyword evidence="4 9" id="KW-0812">Transmembrane</keyword>
<feature type="transmembrane region" description="Helical" evidence="9">
    <location>
        <begin position="209"/>
        <end position="227"/>
    </location>
</feature>
<gene>
    <name evidence="10" type="ORF">G3569_00585</name>
</gene>
<comment type="subcellular location">
    <subcellularLocation>
        <location evidence="1">Cell membrane</location>
        <topology evidence="1">Multi-pass membrane protein</topology>
    </subcellularLocation>
</comment>
<dbReference type="AlphaFoldDB" id="A0A6M1T4D7"/>